<comment type="subunit">
    <text evidence="9">Component of the Sec protein translocase complex. Heterotrimer consisting of SecY, SecE and SecG subunits. The heterotrimers can form oligomers, although 1 heterotrimer is thought to be able to translocate proteins. Interacts with the ribosome. Interacts with SecDF, and other proteins may be involved. Interacts with SecA.</text>
</comment>
<evidence type="ECO:0000256" key="5">
    <source>
        <dbReference type="ARBA" id="ARBA00022927"/>
    </source>
</evidence>
<dbReference type="InterPro" id="IPR038379">
    <property type="entry name" value="SecE_sf"/>
</dbReference>
<comment type="subcellular location">
    <subcellularLocation>
        <location evidence="9">Cell membrane</location>
        <topology evidence="9">Single-pass membrane protein</topology>
    </subcellularLocation>
    <subcellularLocation>
        <location evidence="1">Membrane</location>
    </subcellularLocation>
</comment>
<evidence type="ECO:0000256" key="9">
    <source>
        <dbReference type="HAMAP-Rule" id="MF_00422"/>
    </source>
</evidence>
<evidence type="ECO:0000256" key="6">
    <source>
        <dbReference type="ARBA" id="ARBA00022989"/>
    </source>
</evidence>
<dbReference type="Pfam" id="PF00584">
    <property type="entry name" value="SecE"/>
    <property type="match status" value="1"/>
</dbReference>
<dbReference type="InterPro" id="IPR005807">
    <property type="entry name" value="SecE_bac"/>
</dbReference>
<dbReference type="NCBIfam" id="TIGR00964">
    <property type="entry name" value="secE_bact"/>
    <property type="match status" value="1"/>
</dbReference>
<comment type="similarity">
    <text evidence="9">Belongs to the SecE/SEC61-gamma family.</text>
</comment>
<name>A0A1F5YTE2_9BACT</name>
<dbReference type="InterPro" id="IPR001901">
    <property type="entry name" value="Translocase_SecE/Sec61-g"/>
</dbReference>
<comment type="caution">
    <text evidence="10">The sequence shown here is derived from an EMBL/GenBank/DDBJ whole genome shotgun (WGS) entry which is preliminary data.</text>
</comment>
<keyword evidence="5 9" id="KW-0653">Protein transport</keyword>
<dbReference type="GO" id="GO:0008320">
    <property type="term" value="F:protein transmembrane transporter activity"/>
    <property type="evidence" value="ECO:0007669"/>
    <property type="project" value="UniProtKB-UniRule"/>
</dbReference>
<dbReference type="HAMAP" id="MF_00422">
    <property type="entry name" value="SecE"/>
    <property type="match status" value="1"/>
</dbReference>
<dbReference type="GO" id="GO:0005886">
    <property type="term" value="C:plasma membrane"/>
    <property type="evidence" value="ECO:0007669"/>
    <property type="project" value="UniProtKB-SubCell"/>
</dbReference>
<accession>A0A1F5YTE2</accession>
<dbReference type="GO" id="GO:0006605">
    <property type="term" value="P:protein targeting"/>
    <property type="evidence" value="ECO:0007669"/>
    <property type="project" value="UniProtKB-UniRule"/>
</dbReference>
<dbReference type="Gene3D" id="1.20.5.1030">
    <property type="entry name" value="Preprotein translocase secy subunit"/>
    <property type="match status" value="1"/>
</dbReference>
<protein>
    <recommendedName>
        <fullName evidence="9">Protein translocase subunit SecE</fullName>
    </recommendedName>
</protein>
<keyword evidence="8 9" id="KW-0472">Membrane</keyword>
<proteinExistence type="inferred from homology"/>
<comment type="function">
    <text evidence="9">Essential subunit of the Sec protein translocation channel SecYEG. Clamps together the 2 halves of SecY. May contact the channel plug during translocation.</text>
</comment>
<sequence length="66" mass="7391">MRPDFRGGPVVFLKEVRSELAKVTWPTRDQVIKLTIVVVAVSFVIGLYIGSLDLIMTQVTGLFLKK</sequence>
<dbReference type="EMBL" id="MFJA01000035">
    <property type="protein sequence ID" value="OGG03237.1"/>
    <property type="molecule type" value="Genomic_DNA"/>
</dbReference>
<gene>
    <name evidence="9" type="primary">secE</name>
    <name evidence="10" type="ORF">A2W14_06960</name>
</gene>
<dbReference type="GO" id="GO:0009306">
    <property type="term" value="P:protein secretion"/>
    <property type="evidence" value="ECO:0007669"/>
    <property type="project" value="UniProtKB-UniRule"/>
</dbReference>
<dbReference type="PROSITE" id="PS01067">
    <property type="entry name" value="SECE_SEC61G"/>
    <property type="match status" value="1"/>
</dbReference>
<keyword evidence="6 9" id="KW-1133">Transmembrane helix</keyword>
<evidence type="ECO:0000256" key="4">
    <source>
        <dbReference type="ARBA" id="ARBA00022692"/>
    </source>
</evidence>
<dbReference type="Proteomes" id="UP000176665">
    <property type="component" value="Unassembled WGS sequence"/>
</dbReference>
<organism evidence="10 11">
    <name type="scientific">Candidatus Gottesmanbacteria bacterium RBG_16_37_8</name>
    <dbReference type="NCBI Taxonomy" id="1798371"/>
    <lineage>
        <taxon>Bacteria</taxon>
        <taxon>Candidatus Gottesmaniibacteriota</taxon>
    </lineage>
</organism>
<keyword evidence="7 9" id="KW-0811">Translocation</keyword>
<feature type="transmembrane region" description="Helical" evidence="9">
    <location>
        <begin position="34"/>
        <end position="56"/>
    </location>
</feature>
<dbReference type="PANTHER" id="PTHR33910:SF1">
    <property type="entry name" value="PROTEIN TRANSLOCASE SUBUNIT SECE"/>
    <property type="match status" value="1"/>
</dbReference>
<evidence type="ECO:0000313" key="11">
    <source>
        <dbReference type="Proteomes" id="UP000176665"/>
    </source>
</evidence>
<evidence type="ECO:0000313" key="10">
    <source>
        <dbReference type="EMBL" id="OGG03237.1"/>
    </source>
</evidence>
<reference evidence="10 11" key="1">
    <citation type="journal article" date="2016" name="Nat. Commun.">
        <title>Thousands of microbial genomes shed light on interconnected biogeochemical processes in an aquifer system.</title>
        <authorList>
            <person name="Anantharaman K."/>
            <person name="Brown C.T."/>
            <person name="Hug L.A."/>
            <person name="Sharon I."/>
            <person name="Castelle C.J."/>
            <person name="Probst A.J."/>
            <person name="Thomas B.C."/>
            <person name="Singh A."/>
            <person name="Wilkins M.J."/>
            <person name="Karaoz U."/>
            <person name="Brodie E.L."/>
            <person name="Williams K.H."/>
            <person name="Hubbard S.S."/>
            <person name="Banfield J.F."/>
        </authorList>
    </citation>
    <scope>NUCLEOTIDE SEQUENCE [LARGE SCALE GENOMIC DNA]</scope>
</reference>
<keyword evidence="2 9" id="KW-0813">Transport</keyword>
<dbReference type="PANTHER" id="PTHR33910">
    <property type="entry name" value="PROTEIN TRANSLOCASE SUBUNIT SECE"/>
    <property type="match status" value="1"/>
</dbReference>
<keyword evidence="3 9" id="KW-1003">Cell membrane</keyword>
<dbReference type="AlphaFoldDB" id="A0A1F5YTE2"/>
<dbReference type="STRING" id="1798371.A2W14_06960"/>
<dbReference type="GO" id="GO:0065002">
    <property type="term" value="P:intracellular protein transmembrane transport"/>
    <property type="evidence" value="ECO:0007669"/>
    <property type="project" value="UniProtKB-UniRule"/>
</dbReference>
<evidence type="ECO:0000256" key="1">
    <source>
        <dbReference type="ARBA" id="ARBA00004370"/>
    </source>
</evidence>
<keyword evidence="4 9" id="KW-0812">Transmembrane</keyword>
<dbReference type="GO" id="GO:0043952">
    <property type="term" value="P:protein transport by the Sec complex"/>
    <property type="evidence" value="ECO:0007669"/>
    <property type="project" value="UniProtKB-UniRule"/>
</dbReference>
<evidence type="ECO:0000256" key="8">
    <source>
        <dbReference type="ARBA" id="ARBA00023136"/>
    </source>
</evidence>
<evidence type="ECO:0000256" key="3">
    <source>
        <dbReference type="ARBA" id="ARBA00022475"/>
    </source>
</evidence>
<evidence type="ECO:0000256" key="7">
    <source>
        <dbReference type="ARBA" id="ARBA00023010"/>
    </source>
</evidence>
<evidence type="ECO:0000256" key="2">
    <source>
        <dbReference type="ARBA" id="ARBA00022448"/>
    </source>
</evidence>